<feature type="compositionally biased region" description="Polar residues" evidence="1">
    <location>
        <begin position="9"/>
        <end position="18"/>
    </location>
</feature>
<protein>
    <submittedName>
        <fullName evidence="2">Uncharacterized protein</fullName>
    </submittedName>
</protein>
<evidence type="ECO:0000256" key="1">
    <source>
        <dbReference type="SAM" id="MobiDB-lite"/>
    </source>
</evidence>
<evidence type="ECO:0000313" key="3">
    <source>
        <dbReference type="Proteomes" id="UP000024635"/>
    </source>
</evidence>
<organism evidence="2 3">
    <name type="scientific">Ancylostoma ceylanicum</name>
    <dbReference type="NCBI Taxonomy" id="53326"/>
    <lineage>
        <taxon>Eukaryota</taxon>
        <taxon>Metazoa</taxon>
        <taxon>Ecdysozoa</taxon>
        <taxon>Nematoda</taxon>
        <taxon>Chromadorea</taxon>
        <taxon>Rhabditida</taxon>
        <taxon>Rhabditina</taxon>
        <taxon>Rhabditomorpha</taxon>
        <taxon>Strongyloidea</taxon>
        <taxon>Ancylostomatidae</taxon>
        <taxon>Ancylostomatinae</taxon>
        <taxon>Ancylostoma</taxon>
    </lineage>
</organism>
<feature type="region of interest" description="Disordered" evidence="1">
    <location>
        <begin position="1"/>
        <end position="25"/>
    </location>
</feature>
<keyword evidence="3" id="KW-1185">Reference proteome</keyword>
<reference evidence="3" key="1">
    <citation type="journal article" date="2015" name="Nat. Genet.">
        <title>The genome and transcriptome of the zoonotic hookworm Ancylostoma ceylanicum identify infection-specific gene families.</title>
        <authorList>
            <person name="Schwarz E.M."/>
            <person name="Hu Y."/>
            <person name="Antoshechkin I."/>
            <person name="Miller M.M."/>
            <person name="Sternberg P.W."/>
            <person name="Aroian R.V."/>
        </authorList>
    </citation>
    <scope>NUCLEOTIDE SEQUENCE</scope>
    <source>
        <strain evidence="3">HY135</strain>
    </source>
</reference>
<gene>
    <name evidence="2" type="primary">Acey_s0010.g982</name>
    <name evidence="2" type="ORF">Y032_0010g982</name>
</gene>
<accession>A0A016VHN9</accession>
<dbReference type="Proteomes" id="UP000024635">
    <property type="component" value="Unassembled WGS sequence"/>
</dbReference>
<sequence length="66" mass="7252">MSLPFDAVDSSTPSNATRSSRHLKSSKSYNSIFFHRSPSVASFYHGLSVILTSRRPLPPGKPYVAL</sequence>
<dbReference type="EMBL" id="JARK01001346">
    <property type="protein sequence ID" value="EYC26821.1"/>
    <property type="molecule type" value="Genomic_DNA"/>
</dbReference>
<proteinExistence type="predicted"/>
<evidence type="ECO:0000313" key="2">
    <source>
        <dbReference type="EMBL" id="EYC26821.1"/>
    </source>
</evidence>
<name>A0A016VHN9_9BILA</name>
<dbReference type="AlphaFoldDB" id="A0A016VHN9"/>
<comment type="caution">
    <text evidence="2">The sequence shown here is derived from an EMBL/GenBank/DDBJ whole genome shotgun (WGS) entry which is preliminary data.</text>
</comment>